<dbReference type="Proteomes" id="UP000527355">
    <property type="component" value="Unassembled WGS sequence"/>
</dbReference>
<evidence type="ECO:0000313" key="2">
    <source>
        <dbReference type="EMBL" id="KAF6378949.1"/>
    </source>
</evidence>
<keyword evidence="3" id="KW-1185">Reference proteome</keyword>
<dbReference type="AlphaFoldDB" id="A0A7J7ZY19"/>
<protein>
    <submittedName>
        <fullName evidence="2">Uncharacterized protein</fullName>
    </submittedName>
</protein>
<gene>
    <name evidence="2" type="ORF">mMyoMyo1_009822</name>
</gene>
<dbReference type="EMBL" id="JABWUV010000002">
    <property type="protein sequence ID" value="KAF6378949.1"/>
    <property type="molecule type" value="Genomic_DNA"/>
</dbReference>
<sequence length="200" mass="21089">MTCIDHQGGMRGTWPALAAGGRAWNMAGICCGRMVEQVSRGARPRRGTSCCHRGEPLEVTENSLLPCTTVPPSACIHYRRWPHSHLLPALSDRGQGQALAAGASRDSWPQSPLRAFPPPPAFEGRLGPAAASRTHCWRQPHLHPLLVPEPLLAPTAGPGPACSHSQQQSCSSQSVLVHGAGPDRSAPSAGKSSGCQPRSP</sequence>
<evidence type="ECO:0000313" key="3">
    <source>
        <dbReference type="Proteomes" id="UP000527355"/>
    </source>
</evidence>
<accession>A0A7J7ZY19</accession>
<feature type="region of interest" description="Disordered" evidence="1">
    <location>
        <begin position="149"/>
        <end position="200"/>
    </location>
</feature>
<name>A0A7J7ZY19_MYOMY</name>
<organism evidence="2 3">
    <name type="scientific">Myotis myotis</name>
    <name type="common">Greater mouse-eared bat</name>
    <name type="synonym">Vespertilio myotis</name>
    <dbReference type="NCBI Taxonomy" id="51298"/>
    <lineage>
        <taxon>Eukaryota</taxon>
        <taxon>Metazoa</taxon>
        <taxon>Chordata</taxon>
        <taxon>Craniata</taxon>
        <taxon>Vertebrata</taxon>
        <taxon>Euteleostomi</taxon>
        <taxon>Mammalia</taxon>
        <taxon>Eutheria</taxon>
        <taxon>Laurasiatheria</taxon>
        <taxon>Chiroptera</taxon>
        <taxon>Yangochiroptera</taxon>
        <taxon>Vespertilionidae</taxon>
        <taxon>Myotis</taxon>
    </lineage>
</organism>
<comment type="caution">
    <text evidence="2">The sequence shown here is derived from an EMBL/GenBank/DDBJ whole genome shotgun (WGS) entry which is preliminary data.</text>
</comment>
<reference evidence="2 3" key="1">
    <citation type="journal article" date="2020" name="Nature">
        <title>Six reference-quality genomes reveal evolution of bat adaptations.</title>
        <authorList>
            <person name="Jebb D."/>
            <person name="Huang Z."/>
            <person name="Pippel M."/>
            <person name="Hughes G.M."/>
            <person name="Lavrichenko K."/>
            <person name="Devanna P."/>
            <person name="Winkler S."/>
            <person name="Jermiin L.S."/>
            <person name="Skirmuntt E.C."/>
            <person name="Katzourakis A."/>
            <person name="Burkitt-Gray L."/>
            <person name="Ray D.A."/>
            <person name="Sullivan K.A.M."/>
            <person name="Roscito J.G."/>
            <person name="Kirilenko B.M."/>
            <person name="Davalos L.M."/>
            <person name="Corthals A.P."/>
            <person name="Power M.L."/>
            <person name="Jones G."/>
            <person name="Ransome R.D."/>
            <person name="Dechmann D.K.N."/>
            <person name="Locatelli A.G."/>
            <person name="Puechmaille S.J."/>
            <person name="Fedrigo O."/>
            <person name="Jarvis E.D."/>
            <person name="Hiller M."/>
            <person name="Vernes S.C."/>
            <person name="Myers E.W."/>
            <person name="Teeling E.C."/>
        </authorList>
    </citation>
    <scope>NUCLEOTIDE SEQUENCE [LARGE SCALE GENOMIC DNA]</scope>
    <source>
        <strain evidence="2">MMyoMyo1</strain>
        <tissue evidence="2">Flight muscle</tissue>
    </source>
</reference>
<feature type="compositionally biased region" description="Polar residues" evidence="1">
    <location>
        <begin position="190"/>
        <end position="200"/>
    </location>
</feature>
<feature type="compositionally biased region" description="Low complexity" evidence="1">
    <location>
        <begin position="149"/>
        <end position="174"/>
    </location>
</feature>
<evidence type="ECO:0000256" key="1">
    <source>
        <dbReference type="SAM" id="MobiDB-lite"/>
    </source>
</evidence>
<proteinExistence type="predicted"/>